<evidence type="ECO:0000256" key="7">
    <source>
        <dbReference type="PIRSR" id="PIRSR000138-2"/>
    </source>
</evidence>
<protein>
    <submittedName>
        <fullName evidence="9">FMN-dependent dehydrogenase</fullName>
    </submittedName>
</protein>
<keyword evidence="2 7" id="KW-0285">Flavoprotein</keyword>
<feature type="binding site" evidence="7">
    <location>
        <position position="239"/>
    </location>
    <ligand>
        <name>glyoxylate</name>
        <dbReference type="ChEBI" id="CHEBI:36655"/>
    </ligand>
</feature>
<feature type="binding site" evidence="7">
    <location>
        <begin position="290"/>
        <end position="291"/>
    </location>
    <ligand>
        <name>FMN</name>
        <dbReference type="ChEBI" id="CHEBI:58210"/>
    </ligand>
</feature>
<sequence length="339" mass="35535">MDFKTIKEEARKKFNNFCRVCPVCDGRACAGEVPGMGGTGTGESFKQNVRALSDIRLNLRVVHDVLEPDTSINLFGIDLLTPIMGAPITNALLNCGGALTEFELVSSLVKGCHEAGSLGWIGDPAVPSMFVDGLEAIKLATRGVAIIKPRVDQGEIIKRFLDAIQAGAIAVGIDIDGAGLVTMKLKGQAVGPKSVSKIRELVNSVNVPFIVKGVMTPDEAVACFDAGASAIVVSNHGGRVLDFTPGVAEVLPKIIKAVGKDATVLADGGVRSGVDALKLIALGAKGVLVGRPLITGAFGAMAEGVKFMVEKYTQELYAAMILTGCKSIKEIDSRIIFEK</sequence>
<dbReference type="Pfam" id="PF01070">
    <property type="entry name" value="FMN_dh"/>
    <property type="match status" value="2"/>
</dbReference>
<organism evidence="9 10">
    <name type="scientific">Thermodesulfobium acidiphilum</name>
    <dbReference type="NCBI Taxonomy" id="1794699"/>
    <lineage>
        <taxon>Bacteria</taxon>
        <taxon>Pseudomonadati</taxon>
        <taxon>Thermodesulfobiota</taxon>
        <taxon>Thermodesulfobiia</taxon>
        <taxon>Thermodesulfobiales</taxon>
        <taxon>Thermodesulfobiaceae</taxon>
        <taxon>Thermodesulfobium</taxon>
    </lineage>
</organism>
<accession>A0A2R4W2A3</accession>
<evidence type="ECO:0000256" key="5">
    <source>
        <dbReference type="ARBA" id="ARBA00024042"/>
    </source>
</evidence>
<dbReference type="SUPFAM" id="SSF51395">
    <property type="entry name" value="FMN-linked oxidoreductases"/>
    <property type="match status" value="1"/>
</dbReference>
<feature type="binding site" evidence="7">
    <location>
        <position position="234"/>
    </location>
    <ligand>
        <name>FMN</name>
        <dbReference type="ChEBI" id="CHEBI:58210"/>
    </ligand>
</feature>
<proteinExistence type="inferred from homology"/>
<dbReference type="GO" id="GO:0016491">
    <property type="term" value="F:oxidoreductase activity"/>
    <property type="evidence" value="ECO:0007669"/>
    <property type="project" value="UniProtKB-KW"/>
</dbReference>
<evidence type="ECO:0000256" key="1">
    <source>
        <dbReference type="ARBA" id="ARBA00001917"/>
    </source>
</evidence>
<dbReference type="AlphaFoldDB" id="A0A2R4W2A3"/>
<dbReference type="InterPro" id="IPR000262">
    <property type="entry name" value="FMN-dep_DH"/>
</dbReference>
<dbReference type="PANTHER" id="PTHR10578">
    <property type="entry name" value="S -2-HYDROXY-ACID OXIDASE-RELATED"/>
    <property type="match status" value="1"/>
</dbReference>
<dbReference type="PIRSF" id="PIRSF000138">
    <property type="entry name" value="Al-hdrx_acd_dh"/>
    <property type="match status" value="1"/>
</dbReference>
<evidence type="ECO:0000256" key="6">
    <source>
        <dbReference type="PIRSR" id="PIRSR000138-1"/>
    </source>
</evidence>
<dbReference type="EMBL" id="CP020921">
    <property type="protein sequence ID" value="AWB10939.1"/>
    <property type="molecule type" value="Genomic_DNA"/>
</dbReference>
<feature type="binding site" evidence="7">
    <location>
        <position position="236"/>
    </location>
    <ligand>
        <name>FMN</name>
        <dbReference type="ChEBI" id="CHEBI:58210"/>
    </ligand>
</feature>
<dbReference type="InterPro" id="IPR037396">
    <property type="entry name" value="FMN_HAD"/>
</dbReference>
<dbReference type="Proteomes" id="UP000244792">
    <property type="component" value="Chromosome"/>
</dbReference>
<dbReference type="KEGG" id="taci:TDSAC_1603"/>
<dbReference type="PROSITE" id="PS51349">
    <property type="entry name" value="FMN_HYDROXY_ACID_DH_2"/>
    <property type="match status" value="1"/>
</dbReference>
<feature type="binding site" evidence="7">
    <location>
        <begin position="267"/>
        <end position="271"/>
    </location>
    <ligand>
        <name>FMN</name>
        <dbReference type="ChEBI" id="CHEBI:58210"/>
    </ligand>
</feature>
<keyword evidence="4" id="KW-0560">Oxidoreductase</keyword>
<comment type="similarity">
    <text evidence="5">Belongs to the FMN-dependent alpha-hydroxy acid dehydrogenase family.</text>
</comment>
<dbReference type="OrthoDB" id="9770452at2"/>
<comment type="cofactor">
    <cofactor evidence="1">
        <name>FMN</name>
        <dbReference type="ChEBI" id="CHEBI:58210"/>
    </cofactor>
</comment>
<feature type="active site" description="Proton acceptor" evidence="6">
    <location>
        <position position="236"/>
    </location>
</feature>
<evidence type="ECO:0000313" key="10">
    <source>
        <dbReference type="Proteomes" id="UP000244792"/>
    </source>
</evidence>
<reference evidence="9 10" key="1">
    <citation type="submission" date="2017-04" db="EMBL/GenBank/DDBJ databases">
        <title>Genomic insights into metabolism of Thermodesulfobium acidiphilum.</title>
        <authorList>
            <person name="Toshchakov S.V."/>
            <person name="Frolov E.N."/>
            <person name="Kublanov I.V."/>
            <person name="Samarov N.I."/>
            <person name="Novikov A."/>
            <person name="Lebedinsky A.V."/>
            <person name="Bonch-Osmolovskaya E.A."/>
            <person name="Chernyh N.A."/>
        </authorList>
    </citation>
    <scope>NUCLEOTIDE SEQUENCE [LARGE SCALE GENOMIC DNA]</scope>
    <source>
        <strain evidence="9 10">3127-1</strain>
    </source>
</reference>
<evidence type="ECO:0000259" key="8">
    <source>
        <dbReference type="PROSITE" id="PS51349"/>
    </source>
</evidence>
<dbReference type="Gene3D" id="3.20.20.70">
    <property type="entry name" value="Aldolase class I"/>
    <property type="match status" value="1"/>
</dbReference>
<evidence type="ECO:0000256" key="2">
    <source>
        <dbReference type="ARBA" id="ARBA00022630"/>
    </source>
</evidence>
<keyword evidence="3 7" id="KW-0288">FMN</keyword>
<dbReference type="InterPro" id="IPR012133">
    <property type="entry name" value="Alpha-hydoxy_acid_DH_FMN"/>
</dbReference>
<feature type="domain" description="FMN hydroxy acid dehydrogenase" evidence="8">
    <location>
        <begin position="37"/>
        <end position="339"/>
    </location>
</feature>
<dbReference type="GO" id="GO:0010181">
    <property type="term" value="F:FMN binding"/>
    <property type="evidence" value="ECO:0007669"/>
    <property type="project" value="InterPro"/>
</dbReference>
<keyword evidence="10" id="KW-1185">Reference proteome</keyword>
<evidence type="ECO:0000256" key="3">
    <source>
        <dbReference type="ARBA" id="ARBA00022643"/>
    </source>
</evidence>
<gene>
    <name evidence="9" type="ORF">TDSAC_1603</name>
</gene>
<evidence type="ECO:0000313" key="9">
    <source>
        <dbReference type="EMBL" id="AWB10939.1"/>
    </source>
</evidence>
<feature type="binding site" evidence="7">
    <location>
        <position position="212"/>
    </location>
    <ligand>
        <name>FMN</name>
        <dbReference type="ChEBI" id="CHEBI:58210"/>
    </ligand>
</feature>
<evidence type="ECO:0000256" key="4">
    <source>
        <dbReference type="ARBA" id="ARBA00023002"/>
    </source>
</evidence>
<name>A0A2R4W2A3_THEAF</name>
<dbReference type="PANTHER" id="PTHR10578:SF107">
    <property type="entry name" value="2-HYDROXYACID OXIDASE 1"/>
    <property type="match status" value="1"/>
</dbReference>
<dbReference type="CDD" id="cd02809">
    <property type="entry name" value="alpha_hydroxyacid_oxid_FMN"/>
    <property type="match status" value="1"/>
</dbReference>
<dbReference type="InterPro" id="IPR013785">
    <property type="entry name" value="Aldolase_TIM"/>
</dbReference>
<dbReference type="RefSeq" id="WP_108309822.1">
    <property type="nucleotide sequence ID" value="NZ_CP020921.1"/>
</dbReference>